<dbReference type="Proteomes" id="UP000058074">
    <property type="component" value="Chromosome"/>
</dbReference>
<evidence type="ECO:0000256" key="1">
    <source>
        <dbReference type="ARBA" id="ARBA00023015"/>
    </source>
</evidence>
<evidence type="ECO:0000313" key="6">
    <source>
        <dbReference type="Proteomes" id="UP000058074"/>
    </source>
</evidence>
<dbReference type="PROSITE" id="PS50949">
    <property type="entry name" value="HTH_GNTR"/>
    <property type="match status" value="1"/>
</dbReference>
<gene>
    <name evidence="5" type="ORF">AN936_02175</name>
</gene>
<sequence length="203" mass="22426">MSPAHVFEPTYEAIKRRLMGGIWPTGARIEAARVADELGVSLTPVRDSLFRLDGERMVDFRPGEGFHVHYLAETEFRDLLELHLILLLAAVATTPKGFAASVSADQPYPDRFADLFLAIAERSSNGEIVASIAAIGDRLQFSRQFDAAILSEVEAEYQRIETAVAEAAPQAELRGLLLGYHERRAHESARYARALGNHPGRDV</sequence>
<organism evidence="5 6">
    <name type="scientific">Sphingopyxis macrogoltabida</name>
    <name type="common">Sphingomonas macrogoltabidus</name>
    <dbReference type="NCBI Taxonomy" id="33050"/>
    <lineage>
        <taxon>Bacteria</taxon>
        <taxon>Pseudomonadati</taxon>
        <taxon>Pseudomonadota</taxon>
        <taxon>Alphaproteobacteria</taxon>
        <taxon>Sphingomonadales</taxon>
        <taxon>Sphingomonadaceae</taxon>
        <taxon>Sphingopyxis</taxon>
    </lineage>
</organism>
<keyword evidence="2" id="KW-0238">DNA-binding</keyword>
<dbReference type="RefSeq" id="WP_054586709.1">
    <property type="nucleotide sequence ID" value="NZ_CP012700.1"/>
</dbReference>
<dbReference type="EMBL" id="CP012700">
    <property type="protein sequence ID" value="ALH79221.1"/>
    <property type="molecule type" value="Genomic_DNA"/>
</dbReference>
<dbReference type="PANTHER" id="PTHR43537:SF5">
    <property type="entry name" value="UXU OPERON TRANSCRIPTIONAL REGULATOR"/>
    <property type="match status" value="1"/>
</dbReference>
<accession>A0A0N9U7N6</accession>
<dbReference type="Pfam" id="PF00392">
    <property type="entry name" value="GntR"/>
    <property type="match status" value="1"/>
</dbReference>
<dbReference type="SUPFAM" id="SSF46785">
    <property type="entry name" value="Winged helix' DNA-binding domain"/>
    <property type="match status" value="1"/>
</dbReference>
<dbReference type="Gene3D" id="1.10.10.10">
    <property type="entry name" value="Winged helix-like DNA-binding domain superfamily/Winged helix DNA-binding domain"/>
    <property type="match status" value="1"/>
</dbReference>
<dbReference type="InterPro" id="IPR036390">
    <property type="entry name" value="WH_DNA-bd_sf"/>
</dbReference>
<dbReference type="GO" id="GO:0003677">
    <property type="term" value="F:DNA binding"/>
    <property type="evidence" value="ECO:0007669"/>
    <property type="project" value="UniProtKB-KW"/>
</dbReference>
<evidence type="ECO:0000313" key="5">
    <source>
        <dbReference type="EMBL" id="ALH79221.1"/>
    </source>
</evidence>
<evidence type="ECO:0000256" key="2">
    <source>
        <dbReference type="ARBA" id="ARBA00023125"/>
    </source>
</evidence>
<dbReference type="PANTHER" id="PTHR43537">
    <property type="entry name" value="TRANSCRIPTIONAL REGULATOR, GNTR FAMILY"/>
    <property type="match status" value="1"/>
</dbReference>
<dbReference type="InterPro" id="IPR000524">
    <property type="entry name" value="Tscrpt_reg_HTH_GntR"/>
</dbReference>
<reference evidence="5 6" key="1">
    <citation type="journal article" date="2015" name="Genome Announc.">
        <title>Complete Genome Sequence of Polypropylene Glycol- and Polyethylene Glycol-Degrading Sphingopyxis macrogoltabida Strain EY-1.</title>
        <authorList>
            <person name="Ohtsubo Y."/>
            <person name="Nagata Y."/>
            <person name="Numata M."/>
            <person name="Tsuchikane K."/>
            <person name="Hosoyama A."/>
            <person name="Yamazoe A."/>
            <person name="Tsuda M."/>
            <person name="Fujita N."/>
            <person name="Kawai F."/>
        </authorList>
    </citation>
    <scope>NUCLEOTIDE SEQUENCE [LARGE SCALE GENOMIC DNA]</scope>
    <source>
        <strain evidence="5 6">EY-1</strain>
    </source>
</reference>
<proteinExistence type="predicted"/>
<dbReference type="InterPro" id="IPR036388">
    <property type="entry name" value="WH-like_DNA-bd_sf"/>
</dbReference>
<keyword evidence="1" id="KW-0805">Transcription regulation</keyword>
<dbReference type="PATRIC" id="fig|33050.5.peg.455"/>
<protein>
    <recommendedName>
        <fullName evidence="4">HTH gntR-type domain-containing protein</fullName>
    </recommendedName>
</protein>
<name>A0A0N9U7N6_SPHMC</name>
<dbReference type="AlphaFoldDB" id="A0A0N9U7N6"/>
<dbReference type="GO" id="GO:0003700">
    <property type="term" value="F:DNA-binding transcription factor activity"/>
    <property type="evidence" value="ECO:0007669"/>
    <property type="project" value="InterPro"/>
</dbReference>
<dbReference type="SMART" id="SM00345">
    <property type="entry name" value="HTH_GNTR"/>
    <property type="match status" value="1"/>
</dbReference>
<keyword evidence="3" id="KW-0804">Transcription</keyword>
<dbReference type="KEGG" id="smag:AN936_02175"/>
<evidence type="ECO:0000256" key="3">
    <source>
        <dbReference type="ARBA" id="ARBA00023163"/>
    </source>
</evidence>
<feature type="domain" description="HTH gntR-type" evidence="4">
    <location>
        <begin position="4"/>
        <end position="71"/>
    </location>
</feature>
<dbReference type="OrthoDB" id="8479543at2"/>
<evidence type="ECO:0000259" key="4">
    <source>
        <dbReference type="PROSITE" id="PS50949"/>
    </source>
</evidence>